<evidence type="ECO:0000313" key="2">
    <source>
        <dbReference type="Proteomes" id="UP000287651"/>
    </source>
</evidence>
<evidence type="ECO:0000313" key="1">
    <source>
        <dbReference type="EMBL" id="RRT59776.1"/>
    </source>
</evidence>
<comment type="caution">
    <text evidence="1">The sequence shown here is derived from an EMBL/GenBank/DDBJ whole genome shotgun (WGS) entry which is preliminary data.</text>
</comment>
<name>A0A426Z742_ENSVE</name>
<gene>
    <name evidence="1" type="ORF">B296_00014362</name>
</gene>
<proteinExistence type="predicted"/>
<protein>
    <submittedName>
        <fullName evidence="1">Uncharacterized protein</fullName>
    </submittedName>
</protein>
<dbReference type="EMBL" id="AMZH03008075">
    <property type="protein sequence ID" value="RRT59776.1"/>
    <property type="molecule type" value="Genomic_DNA"/>
</dbReference>
<organism evidence="1 2">
    <name type="scientific">Ensete ventricosum</name>
    <name type="common">Abyssinian banana</name>
    <name type="synonym">Musa ensete</name>
    <dbReference type="NCBI Taxonomy" id="4639"/>
    <lineage>
        <taxon>Eukaryota</taxon>
        <taxon>Viridiplantae</taxon>
        <taxon>Streptophyta</taxon>
        <taxon>Embryophyta</taxon>
        <taxon>Tracheophyta</taxon>
        <taxon>Spermatophyta</taxon>
        <taxon>Magnoliopsida</taxon>
        <taxon>Liliopsida</taxon>
        <taxon>Zingiberales</taxon>
        <taxon>Musaceae</taxon>
        <taxon>Ensete</taxon>
    </lineage>
</organism>
<reference evidence="1 2" key="1">
    <citation type="journal article" date="2014" name="Agronomy (Basel)">
        <title>A Draft Genome Sequence for Ensete ventricosum, the Drought-Tolerant Tree Against Hunger.</title>
        <authorList>
            <person name="Harrison J."/>
            <person name="Moore K.A."/>
            <person name="Paszkiewicz K."/>
            <person name="Jones T."/>
            <person name="Grant M."/>
            <person name="Ambacheew D."/>
            <person name="Muzemil S."/>
            <person name="Studholme D.J."/>
        </authorList>
    </citation>
    <scope>NUCLEOTIDE SEQUENCE [LARGE SCALE GENOMIC DNA]</scope>
</reference>
<dbReference type="Proteomes" id="UP000287651">
    <property type="component" value="Unassembled WGS sequence"/>
</dbReference>
<dbReference type="AlphaFoldDB" id="A0A426Z742"/>
<accession>A0A426Z742</accession>
<sequence>MRVAATIEEAAMGGNDDWRQVAAVRAGSNGNVASRGGDWRGAMIMASNCYSCKEEVGQHWIRSLGDSSKGSGTSLETCREIAGRRPNDLPQEYQTLPDWRERLMAADSLNLGD</sequence>